<dbReference type="OrthoDB" id="41681at2759"/>
<dbReference type="CDD" id="cd04371">
    <property type="entry name" value="DEP"/>
    <property type="match status" value="1"/>
</dbReference>
<dbReference type="Gene3D" id="3.40.30.10">
    <property type="entry name" value="Glutaredoxin"/>
    <property type="match status" value="1"/>
</dbReference>
<dbReference type="PANTHER" id="PTHR46361">
    <property type="entry name" value="ELECTRON CARRIER/ PROTEIN DISULFIDE OXIDOREDUCTASE"/>
    <property type="match status" value="1"/>
</dbReference>
<dbReference type="AlphaFoldDB" id="A0A9N8E4P2"/>
<accession>A0A9N8E4P2</accession>
<dbReference type="InterPro" id="IPR002109">
    <property type="entry name" value="Glutaredoxin"/>
</dbReference>
<feature type="region of interest" description="Disordered" evidence="3">
    <location>
        <begin position="95"/>
        <end position="126"/>
    </location>
</feature>
<dbReference type="InterPro" id="IPR036390">
    <property type="entry name" value="WH_DNA-bd_sf"/>
</dbReference>
<dbReference type="Pfam" id="PF00462">
    <property type="entry name" value="Glutaredoxin"/>
    <property type="match status" value="1"/>
</dbReference>
<dbReference type="GO" id="GO:0035556">
    <property type="term" value="P:intracellular signal transduction"/>
    <property type="evidence" value="ECO:0007669"/>
    <property type="project" value="InterPro"/>
</dbReference>
<evidence type="ECO:0000313" key="6">
    <source>
        <dbReference type="Proteomes" id="UP001153069"/>
    </source>
</evidence>
<evidence type="ECO:0000256" key="2">
    <source>
        <dbReference type="ARBA" id="ARBA00023284"/>
    </source>
</evidence>
<dbReference type="Proteomes" id="UP001153069">
    <property type="component" value="Unassembled WGS sequence"/>
</dbReference>
<dbReference type="Gene3D" id="1.10.10.10">
    <property type="entry name" value="Winged helix-like DNA-binding domain superfamily/Winged helix DNA-binding domain"/>
    <property type="match status" value="1"/>
</dbReference>
<sequence>MGRITVFALEECPHCRRAKSALKERSIPYVEVSLTTHPNRRSDMISLSDRLSVPQVFFNEQHVGGADDTLQLLAEWDKDTSKTPQQKYQDEIAAQPDPADARLKESTDPPVVPKEPLPRDAADNIQLPDGSTITVLDLVEKKLKPILSGQRKSTLFLTTYKHTFTGAEAVQALAKEFNCKETEAVDFGKVLMEREIIQPVGGHAKEFKESPTHLLRLQCYHTPHILNSYRVWNTRVDPDAMAVITRLKKLLGKVESAVTNDEGLVHYIQATQHEHYPIFEEAVCELQGMDLAKLDRNAMIAFGINAYNVFIKYAFIKVGIYNDPFALLAYFFQIKFDIGGHLFGFHDLESGILRGNRNAPYALSPPIPKNDPRLAFMVQDVDNRIHFGLNCGARSCPPGLSYPPDYLKSFTAEGIEEELRIVAMSFAEDDDNVHVDSDKRILSFSQIINWYRIDFAPSNKELPQTIVQFLRGDKKDKLQDMIDDGKRIKIKFLPYDWTTNAQKDGFLPFKKANIQ</sequence>
<dbReference type="InterPro" id="IPR000591">
    <property type="entry name" value="DEP_dom"/>
</dbReference>
<comment type="caution">
    <text evidence="5">The sequence shown here is derived from an EMBL/GenBank/DDBJ whole genome shotgun (WGS) entry which is preliminary data.</text>
</comment>
<reference evidence="5" key="1">
    <citation type="submission" date="2020-06" db="EMBL/GenBank/DDBJ databases">
        <authorList>
            <consortium name="Plant Systems Biology data submission"/>
        </authorList>
    </citation>
    <scope>NUCLEOTIDE SEQUENCE</scope>
    <source>
        <strain evidence="5">D6</strain>
    </source>
</reference>
<dbReference type="PROSITE" id="PS00195">
    <property type="entry name" value="GLUTAREDOXIN_1"/>
    <property type="match status" value="1"/>
</dbReference>
<dbReference type="PRINTS" id="PR00160">
    <property type="entry name" value="GLUTAREDOXIN"/>
</dbReference>
<evidence type="ECO:0000256" key="3">
    <source>
        <dbReference type="SAM" id="MobiDB-lite"/>
    </source>
</evidence>
<dbReference type="InterPro" id="IPR011767">
    <property type="entry name" value="GLR_AS"/>
</dbReference>
<dbReference type="PROSITE" id="PS51354">
    <property type="entry name" value="GLUTAREDOXIN_2"/>
    <property type="match status" value="1"/>
</dbReference>
<keyword evidence="6" id="KW-1185">Reference proteome</keyword>
<evidence type="ECO:0000259" key="4">
    <source>
        <dbReference type="SMART" id="SM00049"/>
    </source>
</evidence>
<evidence type="ECO:0000313" key="5">
    <source>
        <dbReference type="EMBL" id="CAB9514611.1"/>
    </source>
</evidence>
<evidence type="ECO:0000256" key="1">
    <source>
        <dbReference type="ARBA" id="ARBA00023157"/>
    </source>
</evidence>
<proteinExistence type="predicted"/>
<gene>
    <name evidence="5" type="ORF">SEMRO_664_G183660.1</name>
</gene>
<keyword evidence="1" id="KW-1015">Disulfide bond</keyword>
<name>A0A9N8E4P2_9STRA</name>
<dbReference type="Pfam" id="PF00610">
    <property type="entry name" value="DEP"/>
    <property type="match status" value="1"/>
</dbReference>
<keyword evidence="2" id="KW-0676">Redox-active center</keyword>
<protein>
    <submittedName>
        <fullName evidence="5">Glutaredoxin 3</fullName>
    </submittedName>
</protein>
<dbReference type="SMART" id="SM00049">
    <property type="entry name" value="DEP"/>
    <property type="match status" value="1"/>
</dbReference>
<organism evidence="5 6">
    <name type="scientific">Seminavis robusta</name>
    <dbReference type="NCBI Taxonomy" id="568900"/>
    <lineage>
        <taxon>Eukaryota</taxon>
        <taxon>Sar</taxon>
        <taxon>Stramenopiles</taxon>
        <taxon>Ochrophyta</taxon>
        <taxon>Bacillariophyta</taxon>
        <taxon>Bacillariophyceae</taxon>
        <taxon>Bacillariophycidae</taxon>
        <taxon>Naviculales</taxon>
        <taxon>Naviculaceae</taxon>
        <taxon>Seminavis</taxon>
    </lineage>
</organism>
<dbReference type="Pfam" id="PF04784">
    <property type="entry name" value="DUF547"/>
    <property type="match status" value="1"/>
</dbReference>
<dbReference type="InterPro" id="IPR036388">
    <property type="entry name" value="WH-like_DNA-bd_sf"/>
</dbReference>
<dbReference type="InterPro" id="IPR006869">
    <property type="entry name" value="DUF547"/>
</dbReference>
<dbReference type="InterPro" id="IPR014025">
    <property type="entry name" value="Glutaredoxin_subgr"/>
</dbReference>
<dbReference type="SUPFAM" id="SSF52833">
    <property type="entry name" value="Thioredoxin-like"/>
    <property type="match status" value="1"/>
</dbReference>
<dbReference type="PANTHER" id="PTHR46361:SF3">
    <property type="entry name" value="ELECTRON CARRIER_ PROTEIN DISULFIDE OXIDOREDUCTASE"/>
    <property type="match status" value="1"/>
</dbReference>
<dbReference type="InterPro" id="IPR036249">
    <property type="entry name" value="Thioredoxin-like_sf"/>
</dbReference>
<dbReference type="EMBL" id="CAICTM010000663">
    <property type="protein sequence ID" value="CAB9514611.1"/>
    <property type="molecule type" value="Genomic_DNA"/>
</dbReference>
<dbReference type="SUPFAM" id="SSF46785">
    <property type="entry name" value="Winged helix' DNA-binding domain"/>
    <property type="match status" value="1"/>
</dbReference>
<feature type="domain" description="DEP" evidence="4">
    <location>
        <begin position="146"/>
        <end position="219"/>
    </location>
</feature>